<dbReference type="Proteomes" id="UP000186136">
    <property type="component" value="Unassembled WGS sequence"/>
</dbReference>
<evidence type="ECO:0000313" key="1">
    <source>
        <dbReference type="EMBL" id="GAV29083.1"/>
    </source>
</evidence>
<dbReference type="EMBL" id="BDGI01000098">
    <property type="protein sequence ID" value="GAV29083.1"/>
    <property type="molecule type" value="Genomic_DNA"/>
</dbReference>
<reference evidence="1 2" key="1">
    <citation type="submission" date="2016-08" db="EMBL/GenBank/DDBJ databases">
        <title>Whole genome shotgun sequence of Pichia membranifaciens KS47-1.</title>
        <authorList>
            <person name="Konishi M."/>
            <person name="Ishida M."/>
            <person name="Arakawa T."/>
            <person name="Kato Y."/>
            <person name="Horiuchi J."/>
        </authorList>
    </citation>
    <scope>NUCLEOTIDE SEQUENCE [LARGE SCALE GENOMIC DNA]</scope>
    <source>
        <strain evidence="1 2">KS47-1</strain>
    </source>
</reference>
<comment type="caution">
    <text evidence="1">The sequence shown here is derived from an EMBL/GenBank/DDBJ whole genome shotgun (WGS) entry which is preliminary data.</text>
</comment>
<evidence type="ECO:0000313" key="2">
    <source>
        <dbReference type="Proteomes" id="UP000186136"/>
    </source>
</evidence>
<proteinExistence type="predicted"/>
<name>A0A1Q2YI93_9ASCO</name>
<dbReference type="OrthoDB" id="9805536at2759"/>
<dbReference type="AlphaFoldDB" id="A0A1Q2YI93"/>
<organism evidence="1 2">
    <name type="scientific">Pichia membranifaciens</name>
    <dbReference type="NCBI Taxonomy" id="4926"/>
    <lineage>
        <taxon>Eukaryota</taxon>
        <taxon>Fungi</taxon>
        <taxon>Dikarya</taxon>
        <taxon>Ascomycota</taxon>
        <taxon>Saccharomycotina</taxon>
        <taxon>Pichiomycetes</taxon>
        <taxon>Pichiales</taxon>
        <taxon>Pichiaceae</taxon>
        <taxon>Pichia</taxon>
    </lineage>
</organism>
<gene>
    <name evidence="1" type="ORF">PMKS-002562</name>
</gene>
<sequence>MISARSIKAAAKQALAVNARIVPRLVRAYHQRAQGGEERIAAAACSTRARPLAARTYASAKAQPTEVSSILESKIRGVSEEANLDETGRVLAVGYVLLSQ</sequence>
<keyword evidence="2" id="KW-1185">Reference proteome</keyword>
<protein>
    <submittedName>
        <fullName evidence="1">Uncharacterized protein</fullName>
    </submittedName>
</protein>
<accession>A0A1Q2YI93</accession>